<sequence>MLKNDMSEILVSEEQLQETIKKLGATLAEDYRGKDPLVICILKGAIFFMADLVRAMDCNLEIDFMDVSSYGNEFESSGEVRILKDLGQSVKDRHVIIVEDIIDTGRTLKHVVELLKHRQAASVKVVTLLDKPERREEAIEADYVGIEVPNKFVVGYGLDFKQFYRNLPCIGVLKPEFYEN</sequence>
<dbReference type="GO" id="GO:0004422">
    <property type="term" value="F:hypoxanthine phosphoribosyltransferase activity"/>
    <property type="evidence" value="ECO:0007669"/>
    <property type="project" value="InterPro"/>
</dbReference>
<dbReference type="SUPFAM" id="SSF53271">
    <property type="entry name" value="PRTase-like"/>
    <property type="match status" value="1"/>
</dbReference>
<evidence type="ECO:0000313" key="19">
    <source>
        <dbReference type="Proteomes" id="UP000005926"/>
    </source>
</evidence>
<comment type="similarity">
    <text evidence="6 16">Belongs to the purine/pyrimidine phosphoribosyltransferase family.</text>
</comment>
<comment type="pathway">
    <text evidence="4 16">Purine metabolism; IMP biosynthesis via salvage pathway; IMP from hypoxanthine: step 1/1.</text>
</comment>
<evidence type="ECO:0000256" key="10">
    <source>
        <dbReference type="ARBA" id="ARBA00022723"/>
    </source>
</evidence>
<dbReference type="GO" id="GO:0052657">
    <property type="term" value="F:guanine phosphoribosyltransferase activity"/>
    <property type="evidence" value="ECO:0007669"/>
    <property type="project" value="RHEA"/>
</dbReference>
<dbReference type="STRING" id="638301.HMPREF0444_1617"/>
<name>C8NI72_9LACT</name>
<keyword evidence="11 16" id="KW-0660">Purine salvage</keyword>
<dbReference type="Gene3D" id="3.40.50.2020">
    <property type="match status" value="1"/>
</dbReference>
<organism evidence="18 19">
    <name type="scientific">Granulicatella adiacens ATCC 49175</name>
    <dbReference type="NCBI Taxonomy" id="638301"/>
    <lineage>
        <taxon>Bacteria</taxon>
        <taxon>Bacillati</taxon>
        <taxon>Bacillota</taxon>
        <taxon>Bacilli</taxon>
        <taxon>Lactobacillales</taxon>
        <taxon>Carnobacteriaceae</taxon>
        <taxon>Granulicatella</taxon>
    </lineage>
</organism>
<comment type="caution">
    <text evidence="18">The sequence shown here is derived from an EMBL/GenBank/DDBJ whole genome shotgun (WGS) entry which is preliminary data.</text>
</comment>
<dbReference type="EMBL" id="ACKZ01000026">
    <property type="protein sequence ID" value="EEW36628.1"/>
    <property type="molecule type" value="Genomic_DNA"/>
</dbReference>
<dbReference type="PANTHER" id="PTHR43340">
    <property type="entry name" value="HYPOXANTHINE-GUANINE PHOSPHORIBOSYLTRANSFERASE"/>
    <property type="match status" value="1"/>
</dbReference>
<comment type="catalytic activity">
    <reaction evidence="14">
        <text>GMP + diphosphate = guanine + 5-phospho-alpha-D-ribose 1-diphosphate</text>
        <dbReference type="Rhea" id="RHEA:25424"/>
        <dbReference type="ChEBI" id="CHEBI:16235"/>
        <dbReference type="ChEBI" id="CHEBI:33019"/>
        <dbReference type="ChEBI" id="CHEBI:58017"/>
        <dbReference type="ChEBI" id="CHEBI:58115"/>
        <dbReference type="EC" id="2.4.2.8"/>
    </reaction>
    <physiologicalReaction direction="right-to-left" evidence="14">
        <dbReference type="Rhea" id="RHEA:25426"/>
    </physiologicalReaction>
</comment>
<keyword evidence="19" id="KW-1185">Reference proteome</keyword>
<dbReference type="GO" id="GO:0046100">
    <property type="term" value="P:hypoxanthine metabolic process"/>
    <property type="evidence" value="ECO:0007669"/>
    <property type="project" value="TreeGrafter"/>
</dbReference>
<dbReference type="InterPro" id="IPR005904">
    <property type="entry name" value="Hxn_phspho_trans"/>
</dbReference>
<evidence type="ECO:0000256" key="16">
    <source>
        <dbReference type="RuleBase" id="RU364099"/>
    </source>
</evidence>
<dbReference type="HOGENOM" id="CLU_073615_0_0_9"/>
<dbReference type="InterPro" id="IPR000836">
    <property type="entry name" value="PRTase_dom"/>
</dbReference>
<dbReference type="AlphaFoldDB" id="C8NI72"/>
<dbReference type="GO" id="GO:0006166">
    <property type="term" value="P:purine ribonucleoside salvage"/>
    <property type="evidence" value="ECO:0007669"/>
    <property type="project" value="UniProtKB-KW"/>
</dbReference>
<keyword evidence="7 16" id="KW-0963">Cytoplasm</keyword>
<reference evidence="18 19" key="1">
    <citation type="submission" date="2009-08" db="EMBL/GenBank/DDBJ databases">
        <authorList>
            <person name="Muzny D."/>
            <person name="Qin X."/>
            <person name="Deng J."/>
            <person name="Jiang H."/>
            <person name="Liu Y."/>
            <person name="Qu J."/>
            <person name="Song X.-Z."/>
            <person name="Zhang L."/>
            <person name="Thornton R."/>
            <person name="Coyle M."/>
            <person name="Francisco L."/>
            <person name="Jackson L."/>
            <person name="Javaid M."/>
            <person name="Korchina V."/>
            <person name="Kovar C."/>
            <person name="Mata R."/>
            <person name="Mathew T."/>
            <person name="Ngo R."/>
            <person name="Nguyen L."/>
            <person name="Nguyen N."/>
            <person name="Okwuonu G."/>
            <person name="Ongeri F."/>
            <person name="Pham C."/>
            <person name="Simmons D."/>
            <person name="Wilczek-Boney K."/>
            <person name="Hale W."/>
            <person name="Jakkamsetti A."/>
            <person name="Pham P."/>
            <person name="Ruth R."/>
            <person name="San Lucas F."/>
            <person name="Warren J."/>
            <person name="Zhang J."/>
            <person name="Zhao Z."/>
            <person name="Zhou C."/>
            <person name="Zhu D."/>
            <person name="Lee S."/>
            <person name="Bess C."/>
            <person name="Blankenburg K."/>
            <person name="Forbes L."/>
            <person name="Fu Q."/>
            <person name="Gubbala S."/>
            <person name="Hirani K."/>
            <person name="Jayaseelan J.C."/>
            <person name="Lara F."/>
            <person name="Munidasa M."/>
            <person name="Palculict T."/>
            <person name="Patil S."/>
            <person name="Pu L.-L."/>
            <person name="Saada N."/>
            <person name="Tang L."/>
            <person name="Weissenberger G."/>
            <person name="Zhu Y."/>
            <person name="Hemphill L."/>
            <person name="Shang Y."/>
            <person name="Youmans B."/>
            <person name="Ayvaz T."/>
            <person name="Ross M."/>
            <person name="Santibanez J."/>
            <person name="Aqrawi P."/>
            <person name="Gross S."/>
            <person name="Joshi V."/>
            <person name="Fowler G."/>
            <person name="Nazareth L."/>
            <person name="Reid J."/>
            <person name="Worley K."/>
            <person name="Petrosino J."/>
            <person name="Highlander S."/>
            <person name="Gibbs R."/>
        </authorList>
    </citation>
    <scope>NUCLEOTIDE SEQUENCE [LARGE SCALE GENOMIC DNA]</scope>
    <source>
        <strain evidence="18 19">ATCC 49175</strain>
    </source>
</reference>
<keyword evidence="13 16" id="KW-0460">Magnesium</keyword>
<dbReference type="NCBIfam" id="TIGR01203">
    <property type="entry name" value="HGPRTase"/>
    <property type="match status" value="1"/>
</dbReference>
<evidence type="ECO:0000256" key="11">
    <source>
        <dbReference type="ARBA" id="ARBA00022726"/>
    </source>
</evidence>
<evidence type="ECO:0000313" key="18">
    <source>
        <dbReference type="EMBL" id="EEW36628.1"/>
    </source>
</evidence>
<dbReference type="GO" id="GO:0000166">
    <property type="term" value="F:nucleotide binding"/>
    <property type="evidence" value="ECO:0007669"/>
    <property type="project" value="UniProtKB-KW"/>
</dbReference>
<evidence type="ECO:0000256" key="4">
    <source>
        <dbReference type="ARBA" id="ARBA00004669"/>
    </source>
</evidence>
<protein>
    <recommendedName>
        <fullName evidence="16">Hypoxanthine phosphoribosyltransferase</fullName>
        <ecNumber evidence="16">2.4.2.8</ecNumber>
    </recommendedName>
</protein>
<evidence type="ECO:0000256" key="6">
    <source>
        <dbReference type="ARBA" id="ARBA00008391"/>
    </source>
</evidence>
<dbReference type="PANTHER" id="PTHR43340:SF1">
    <property type="entry name" value="HYPOXANTHINE PHOSPHORIBOSYLTRANSFERASE"/>
    <property type="match status" value="1"/>
</dbReference>
<dbReference type="GO" id="GO:0006178">
    <property type="term" value="P:guanine salvage"/>
    <property type="evidence" value="ECO:0007669"/>
    <property type="project" value="TreeGrafter"/>
</dbReference>
<dbReference type="InterPro" id="IPR050408">
    <property type="entry name" value="HGPRT"/>
</dbReference>
<dbReference type="UniPathway" id="UPA00591">
    <property type="reaction ID" value="UER00648"/>
</dbReference>
<dbReference type="FunFam" id="3.40.50.2020:FF:000006">
    <property type="entry name" value="Hypoxanthine phosphoribosyltransferase"/>
    <property type="match status" value="1"/>
</dbReference>
<evidence type="ECO:0000256" key="15">
    <source>
        <dbReference type="ARBA" id="ARBA00049402"/>
    </source>
</evidence>
<evidence type="ECO:0000256" key="1">
    <source>
        <dbReference type="ARBA" id="ARBA00001946"/>
    </source>
</evidence>
<comment type="pathway">
    <text evidence="5">Purine metabolism; GMP biosynthesis via salvage pathway; GMP from guanine: step 1/1.</text>
</comment>
<dbReference type="GeneID" id="78412615"/>
<dbReference type="GO" id="GO:0005829">
    <property type="term" value="C:cytosol"/>
    <property type="evidence" value="ECO:0007669"/>
    <property type="project" value="TreeGrafter"/>
</dbReference>
<dbReference type="UniPathway" id="UPA00909">
    <property type="reaction ID" value="UER00887"/>
</dbReference>
<evidence type="ECO:0000256" key="9">
    <source>
        <dbReference type="ARBA" id="ARBA00022679"/>
    </source>
</evidence>
<dbReference type="InterPro" id="IPR029057">
    <property type="entry name" value="PRTase-like"/>
</dbReference>
<evidence type="ECO:0000256" key="13">
    <source>
        <dbReference type="ARBA" id="ARBA00022842"/>
    </source>
</evidence>
<comment type="cofactor">
    <cofactor evidence="1 16">
        <name>Mg(2+)</name>
        <dbReference type="ChEBI" id="CHEBI:18420"/>
    </cofactor>
</comment>
<dbReference type="GO" id="GO:0032263">
    <property type="term" value="P:GMP salvage"/>
    <property type="evidence" value="ECO:0007669"/>
    <property type="project" value="UniProtKB-UniPathway"/>
</dbReference>
<keyword evidence="12 16" id="KW-0547">Nucleotide-binding</keyword>
<evidence type="ECO:0000256" key="7">
    <source>
        <dbReference type="ARBA" id="ARBA00022490"/>
    </source>
</evidence>
<keyword evidence="8 16" id="KW-0328">Glycosyltransferase</keyword>
<evidence type="ECO:0000256" key="5">
    <source>
        <dbReference type="ARBA" id="ARBA00004676"/>
    </source>
</evidence>
<gene>
    <name evidence="18" type="primary">hpt</name>
    <name evidence="18" type="ORF">HMPREF0444_1617</name>
</gene>
<dbReference type="RefSeq" id="WP_005606114.1">
    <property type="nucleotide sequence ID" value="NZ_CP102283.1"/>
</dbReference>
<dbReference type="CDD" id="cd06223">
    <property type="entry name" value="PRTases_typeI"/>
    <property type="match status" value="1"/>
</dbReference>
<comment type="subcellular location">
    <subcellularLocation>
        <location evidence="3 16">Cytoplasm</location>
    </subcellularLocation>
</comment>
<accession>C8NI72</accession>
<comment type="catalytic activity">
    <reaction evidence="15">
        <text>IMP + diphosphate = hypoxanthine + 5-phospho-alpha-D-ribose 1-diphosphate</text>
        <dbReference type="Rhea" id="RHEA:17973"/>
        <dbReference type="ChEBI" id="CHEBI:17368"/>
        <dbReference type="ChEBI" id="CHEBI:33019"/>
        <dbReference type="ChEBI" id="CHEBI:58017"/>
        <dbReference type="ChEBI" id="CHEBI:58053"/>
        <dbReference type="EC" id="2.4.2.8"/>
    </reaction>
    <physiologicalReaction direction="right-to-left" evidence="15">
        <dbReference type="Rhea" id="RHEA:17975"/>
    </physiologicalReaction>
</comment>
<evidence type="ECO:0000256" key="12">
    <source>
        <dbReference type="ARBA" id="ARBA00022741"/>
    </source>
</evidence>
<evidence type="ECO:0000256" key="3">
    <source>
        <dbReference type="ARBA" id="ARBA00004496"/>
    </source>
</evidence>
<keyword evidence="10 16" id="KW-0479">Metal-binding</keyword>
<dbReference type="GO" id="GO:0000287">
    <property type="term" value="F:magnesium ion binding"/>
    <property type="evidence" value="ECO:0007669"/>
    <property type="project" value="TreeGrafter"/>
</dbReference>
<feature type="domain" description="Phosphoribosyltransferase" evidence="17">
    <location>
        <begin position="15"/>
        <end position="160"/>
    </location>
</feature>
<dbReference type="Pfam" id="PF00156">
    <property type="entry name" value="Pribosyltran"/>
    <property type="match status" value="1"/>
</dbReference>
<dbReference type="eggNOG" id="COG0634">
    <property type="taxonomic scope" value="Bacteria"/>
</dbReference>
<evidence type="ECO:0000256" key="14">
    <source>
        <dbReference type="ARBA" id="ARBA00048811"/>
    </source>
</evidence>
<evidence type="ECO:0000256" key="2">
    <source>
        <dbReference type="ARBA" id="ARBA00002049"/>
    </source>
</evidence>
<dbReference type="GO" id="GO:0032264">
    <property type="term" value="P:IMP salvage"/>
    <property type="evidence" value="ECO:0007669"/>
    <property type="project" value="UniProtKB-UniPathway"/>
</dbReference>
<keyword evidence="9 16" id="KW-0808">Transferase</keyword>
<dbReference type="EC" id="2.4.2.8" evidence="16"/>
<evidence type="ECO:0000256" key="8">
    <source>
        <dbReference type="ARBA" id="ARBA00022676"/>
    </source>
</evidence>
<evidence type="ECO:0000259" key="17">
    <source>
        <dbReference type="Pfam" id="PF00156"/>
    </source>
</evidence>
<proteinExistence type="inferred from homology"/>
<comment type="function">
    <text evidence="2">Purine salvage pathway enzyme that catalyzes the transfer of the ribosyl-5-phosphate group from 5-phospho-alpha-D-ribose 1-diphosphate (PRPP) to the N9 position of the 6-oxopurines hypoxanthine and guanine to form the corresponding ribonucleotides IMP (inosine 5'-monophosphate) and GMP (guanosine 5'-monophosphate), with the release of PPi.</text>
</comment>
<dbReference type="Proteomes" id="UP000005926">
    <property type="component" value="Unassembled WGS sequence"/>
</dbReference>